<proteinExistence type="predicted"/>
<reference evidence="2" key="1">
    <citation type="submission" date="2019-04" db="EMBL/GenBank/DDBJ databases">
        <title>Evolution of Biomass-Degrading Anaerobic Consortia Revealed by Metagenomics.</title>
        <authorList>
            <person name="Peng X."/>
        </authorList>
    </citation>
    <scope>NUCLEOTIDE SEQUENCE</scope>
    <source>
        <strain evidence="2">SIG240</strain>
    </source>
</reference>
<dbReference type="AlphaFoldDB" id="A0A927ZRW4"/>
<gene>
    <name evidence="2" type="ORF">E7201_09340</name>
</gene>
<dbReference type="EMBL" id="SVBY01000075">
    <property type="protein sequence ID" value="MBE6093351.1"/>
    <property type="molecule type" value="Genomic_DNA"/>
</dbReference>
<name>A0A927ZRW4_SELRU</name>
<protein>
    <submittedName>
        <fullName evidence="2">Uncharacterized protein</fullName>
    </submittedName>
</protein>
<feature type="compositionally biased region" description="Basic and acidic residues" evidence="1">
    <location>
        <begin position="96"/>
        <end position="110"/>
    </location>
</feature>
<dbReference type="Proteomes" id="UP000761380">
    <property type="component" value="Unassembled WGS sequence"/>
</dbReference>
<organism evidence="2 3">
    <name type="scientific">Selenomonas ruminantium</name>
    <dbReference type="NCBI Taxonomy" id="971"/>
    <lineage>
        <taxon>Bacteria</taxon>
        <taxon>Bacillati</taxon>
        <taxon>Bacillota</taxon>
        <taxon>Negativicutes</taxon>
        <taxon>Selenomonadales</taxon>
        <taxon>Selenomonadaceae</taxon>
        <taxon>Selenomonas</taxon>
    </lineage>
</organism>
<accession>A0A927ZRW4</accession>
<evidence type="ECO:0000313" key="3">
    <source>
        <dbReference type="Proteomes" id="UP000761380"/>
    </source>
</evidence>
<evidence type="ECO:0000256" key="1">
    <source>
        <dbReference type="SAM" id="MobiDB-lite"/>
    </source>
</evidence>
<comment type="caution">
    <text evidence="2">The sequence shown here is derived from an EMBL/GenBank/DDBJ whole genome shotgun (WGS) entry which is preliminary data.</text>
</comment>
<feature type="compositionally biased region" description="Basic and acidic residues" evidence="1">
    <location>
        <begin position="44"/>
        <end position="56"/>
    </location>
</feature>
<sequence>MDSFWVIVLFILFAIFSDRKDKKKPVPKRRIPDFPQRPLPDIPQPKRERRKIEIPELRGAPPLPDIQTTTEVETQDAIRAQQERYQEMLRRKKKQQQREQAESRAEKQRAEQMPAPQSMVTLNNLQQAVIWSEILGKPKARR</sequence>
<evidence type="ECO:0000313" key="2">
    <source>
        <dbReference type="EMBL" id="MBE6093351.1"/>
    </source>
</evidence>
<feature type="region of interest" description="Disordered" evidence="1">
    <location>
        <begin position="22"/>
        <end position="121"/>
    </location>
</feature>